<dbReference type="InterPro" id="IPR036737">
    <property type="entry name" value="OmpA-like_sf"/>
</dbReference>
<evidence type="ECO:0000256" key="1">
    <source>
        <dbReference type="ARBA" id="ARBA00004442"/>
    </source>
</evidence>
<dbReference type="CDD" id="cd07185">
    <property type="entry name" value="OmpA_C-like"/>
    <property type="match status" value="1"/>
</dbReference>
<feature type="chain" id="PRO_5046043789" evidence="6">
    <location>
        <begin position="22"/>
        <end position="646"/>
    </location>
</feature>
<sequence>MKKNILLYIMFLSIISISAYSQKAKLNTAETQYNNFAYINSIETFERIAGKGYKSAEIFQKLGNAYYFNGEFQSAAKWYTELFALGSDYDKEYYYRYAQSLKTIGENKKADEYLEKFSAIAKDDNRAKFFRNEEDYLKRIKANSGRYDISKTTINSKYSDYGSTVYNNKLVFTSARDTGSLGQRIHTWTDQYFTSLYSSDLDENFNPSKVERFDNHLKSKFNESTPVFTKDSSTVYFTRNNYLDGKRGQNGSGITLIKIYKAVLKNNEWTDIKELPFNSNEYSTAHPTLSPDEKTLYFASDMPGTLGQSDLFKVAIIGKDSYGKPVNLGPLVNTPGRETFPFISQDNEIYFASDGHPGMGGLDIFMSKINADGSFKRIENIGSDINSPFDDFAYWIDLDTRYGFFSSNKVNGLGFDDIYKFKELRRIGCEQALSGLITDAATLELLPNAKVSLYNNEHNLIESTTADDKALYTFNVECDNNYYVRAEKENYFTKEVSVSIPDENGSTDLLIALETSVKKVKVGDDLAKFLEIPIIYFDLDKSNIRPDAALELSKVLDVLQQSPKMKIDIRSHTDSRASSKYNESLSERRAKSTMKWLIDNGISADRLTSKGYGESRLINKCADGVECTEAEHQLNRRSEFIIMSLN</sequence>
<dbReference type="PANTHER" id="PTHR30329">
    <property type="entry name" value="STATOR ELEMENT OF FLAGELLAR MOTOR COMPLEX"/>
    <property type="match status" value="1"/>
</dbReference>
<feature type="repeat" description="TPR" evidence="4">
    <location>
        <begin position="56"/>
        <end position="89"/>
    </location>
</feature>
<dbReference type="PRINTS" id="PR01021">
    <property type="entry name" value="OMPADOMAIN"/>
</dbReference>
<feature type="domain" description="OmpA-like" evidence="7">
    <location>
        <begin position="524"/>
        <end position="646"/>
    </location>
</feature>
<dbReference type="EMBL" id="JASMRN010000018">
    <property type="protein sequence ID" value="MEZ7516675.1"/>
    <property type="molecule type" value="Genomic_DNA"/>
</dbReference>
<dbReference type="InterPro" id="IPR011042">
    <property type="entry name" value="6-blade_b-propeller_TolB-like"/>
</dbReference>
<dbReference type="SUPFAM" id="SSF103088">
    <property type="entry name" value="OmpA-like"/>
    <property type="match status" value="1"/>
</dbReference>
<comment type="subcellular location">
    <subcellularLocation>
        <location evidence="1">Cell outer membrane</location>
    </subcellularLocation>
</comment>
<dbReference type="PROSITE" id="PS50005">
    <property type="entry name" value="TPR"/>
    <property type="match status" value="1"/>
</dbReference>
<proteinExistence type="predicted"/>
<evidence type="ECO:0000259" key="7">
    <source>
        <dbReference type="PROSITE" id="PS51123"/>
    </source>
</evidence>
<dbReference type="Pfam" id="PF00691">
    <property type="entry name" value="OmpA"/>
    <property type="match status" value="1"/>
</dbReference>
<keyword evidence="2 5" id="KW-0472">Membrane</keyword>
<comment type="caution">
    <text evidence="8">The sequence shown here is derived from an EMBL/GenBank/DDBJ whole genome shotgun (WGS) entry which is preliminary data.</text>
</comment>
<dbReference type="InterPro" id="IPR006665">
    <property type="entry name" value="OmpA-like"/>
</dbReference>
<evidence type="ECO:0000256" key="4">
    <source>
        <dbReference type="PROSITE-ProRule" id="PRU00339"/>
    </source>
</evidence>
<organism evidence="8 9">
    <name type="scientific">Flavobacterium frigidarium</name>
    <dbReference type="NCBI Taxonomy" id="99286"/>
    <lineage>
        <taxon>Bacteria</taxon>
        <taxon>Pseudomonadati</taxon>
        <taxon>Bacteroidota</taxon>
        <taxon>Flavobacteriia</taxon>
        <taxon>Flavobacteriales</taxon>
        <taxon>Flavobacteriaceae</taxon>
        <taxon>Flavobacterium</taxon>
    </lineage>
</organism>
<dbReference type="RefSeq" id="WP_371572027.1">
    <property type="nucleotide sequence ID" value="NZ_JASMRN010000018.1"/>
</dbReference>
<dbReference type="Gene3D" id="2.120.10.30">
    <property type="entry name" value="TolB, C-terminal domain"/>
    <property type="match status" value="1"/>
</dbReference>
<dbReference type="Pfam" id="PF07676">
    <property type="entry name" value="PD40"/>
    <property type="match status" value="3"/>
</dbReference>
<evidence type="ECO:0000256" key="3">
    <source>
        <dbReference type="ARBA" id="ARBA00023237"/>
    </source>
</evidence>
<dbReference type="SUPFAM" id="SSF48452">
    <property type="entry name" value="TPR-like"/>
    <property type="match status" value="1"/>
</dbReference>
<dbReference type="InterPro" id="IPR019734">
    <property type="entry name" value="TPR_rpt"/>
</dbReference>
<accession>A0ABV4KG69</accession>
<keyword evidence="9" id="KW-1185">Reference proteome</keyword>
<dbReference type="SUPFAM" id="SSF49478">
    <property type="entry name" value="Cna protein B-type domain"/>
    <property type="match status" value="1"/>
</dbReference>
<dbReference type="Gene3D" id="2.60.40.1120">
    <property type="entry name" value="Carboxypeptidase-like, regulatory domain"/>
    <property type="match status" value="1"/>
</dbReference>
<gene>
    <name evidence="8" type="ORF">QO192_15460</name>
</gene>
<name>A0ABV4KG69_9FLAO</name>
<protein>
    <submittedName>
        <fullName evidence="8">OmpA family protein</fullName>
    </submittedName>
</protein>
<dbReference type="Gene3D" id="3.30.1330.60">
    <property type="entry name" value="OmpA-like domain"/>
    <property type="match status" value="1"/>
</dbReference>
<feature type="signal peptide" evidence="6">
    <location>
        <begin position="1"/>
        <end position="21"/>
    </location>
</feature>
<evidence type="ECO:0000313" key="8">
    <source>
        <dbReference type="EMBL" id="MEZ7516675.1"/>
    </source>
</evidence>
<dbReference type="InterPro" id="IPR006664">
    <property type="entry name" value="OMP_bac"/>
</dbReference>
<dbReference type="PANTHER" id="PTHR30329:SF21">
    <property type="entry name" value="LIPOPROTEIN YIAD-RELATED"/>
    <property type="match status" value="1"/>
</dbReference>
<dbReference type="Gene3D" id="1.25.40.10">
    <property type="entry name" value="Tetratricopeptide repeat domain"/>
    <property type="match status" value="1"/>
</dbReference>
<reference evidence="8 9" key="1">
    <citation type="submission" date="2023-05" db="EMBL/GenBank/DDBJ databases">
        <title>Adaptations of aquatic viruses from atmosphere-close ecosystems of the Central Arctic Ocean.</title>
        <authorList>
            <person name="Rahlff J."/>
            <person name="Holmfeldt K."/>
        </authorList>
    </citation>
    <scope>NUCLEOTIDE SEQUENCE [LARGE SCALE GENOMIC DNA]</scope>
    <source>
        <strain evidence="8 9">Arc14</strain>
    </source>
</reference>
<keyword evidence="3" id="KW-0998">Cell outer membrane</keyword>
<dbReference type="Proteomes" id="UP001568894">
    <property type="component" value="Unassembled WGS sequence"/>
</dbReference>
<dbReference type="InterPro" id="IPR011990">
    <property type="entry name" value="TPR-like_helical_dom_sf"/>
</dbReference>
<dbReference type="InterPro" id="IPR050330">
    <property type="entry name" value="Bact_OuterMem_StrucFunc"/>
</dbReference>
<dbReference type="SUPFAM" id="SSF82171">
    <property type="entry name" value="DPP6 N-terminal domain-like"/>
    <property type="match status" value="1"/>
</dbReference>
<keyword evidence="4" id="KW-0802">TPR repeat</keyword>
<evidence type="ECO:0000256" key="5">
    <source>
        <dbReference type="PROSITE-ProRule" id="PRU00473"/>
    </source>
</evidence>
<dbReference type="InterPro" id="IPR011659">
    <property type="entry name" value="WD40"/>
</dbReference>
<evidence type="ECO:0000256" key="6">
    <source>
        <dbReference type="SAM" id="SignalP"/>
    </source>
</evidence>
<keyword evidence="6" id="KW-0732">Signal</keyword>
<evidence type="ECO:0000313" key="9">
    <source>
        <dbReference type="Proteomes" id="UP001568894"/>
    </source>
</evidence>
<dbReference type="PROSITE" id="PS51123">
    <property type="entry name" value="OMPA_2"/>
    <property type="match status" value="1"/>
</dbReference>
<evidence type="ECO:0000256" key="2">
    <source>
        <dbReference type="ARBA" id="ARBA00023136"/>
    </source>
</evidence>